<reference evidence="2 3" key="1">
    <citation type="submission" date="2017-08" db="EMBL/GenBank/DDBJ databases">
        <title>Complete genome of Colwellia sp. NB097-1, a psychrophile bacterium ioslated from Bering Sea.</title>
        <authorList>
            <person name="Chen X."/>
        </authorList>
    </citation>
    <scope>NUCLEOTIDE SEQUENCE [LARGE SCALE GENOMIC DNA]</scope>
    <source>
        <strain evidence="2 3">NB097-1</strain>
    </source>
</reference>
<dbReference type="InterPro" id="IPR009305">
    <property type="entry name" value="Mpo1-like"/>
</dbReference>
<feature type="transmembrane region" description="Helical" evidence="1">
    <location>
        <begin position="132"/>
        <end position="150"/>
    </location>
</feature>
<dbReference type="RefSeq" id="WP_081149953.1">
    <property type="nucleotide sequence ID" value="NZ_CP020465.1"/>
</dbReference>
<accession>A0A222G611</accession>
<keyword evidence="1" id="KW-1133">Transmembrane helix</keyword>
<keyword evidence="3" id="KW-1185">Reference proteome</keyword>
<gene>
    <name evidence="2" type="ORF">B5D82_05975</name>
</gene>
<keyword evidence="1" id="KW-0472">Membrane</keyword>
<evidence type="ECO:0000256" key="1">
    <source>
        <dbReference type="SAM" id="Phobius"/>
    </source>
</evidence>
<evidence type="ECO:0000313" key="3">
    <source>
        <dbReference type="Proteomes" id="UP000202259"/>
    </source>
</evidence>
<dbReference type="OrthoDB" id="5515308at2"/>
<sequence length="175" mass="19846">MKTVEEQLSNYKSVHFNKHNIITHFVGVPLIVWAITVLLSLHTFTIEIGSKTLSYTPSAIFFTIVMLYYLKLHLKLALGMLLYIAINIYLASLVSNMESALWIAIIAFVVGWIIQFIGHIYEKAKPAFLDDIMGLAIGPLFLMAEVYFALGLEKSLATDITPLAREKRRLIERTK</sequence>
<dbReference type="PANTHER" id="PTHR28026:SF9">
    <property type="entry name" value="2-HYDROXY-PALMITIC ACID DIOXYGENASE MPO1"/>
    <property type="match status" value="1"/>
</dbReference>
<organism evidence="2 3">
    <name type="scientific">Cognaticolwellia beringensis</name>
    <dbReference type="NCBI Taxonomy" id="1967665"/>
    <lineage>
        <taxon>Bacteria</taxon>
        <taxon>Pseudomonadati</taxon>
        <taxon>Pseudomonadota</taxon>
        <taxon>Gammaproteobacteria</taxon>
        <taxon>Alteromonadales</taxon>
        <taxon>Colwelliaceae</taxon>
        <taxon>Cognaticolwellia</taxon>
    </lineage>
</organism>
<feature type="transmembrane region" description="Helical" evidence="1">
    <location>
        <begin position="21"/>
        <end position="41"/>
    </location>
</feature>
<dbReference type="EMBL" id="CP020465">
    <property type="protein sequence ID" value="ASP47348.1"/>
    <property type="molecule type" value="Genomic_DNA"/>
</dbReference>
<feature type="transmembrane region" description="Helical" evidence="1">
    <location>
        <begin position="77"/>
        <end position="94"/>
    </location>
</feature>
<feature type="transmembrane region" description="Helical" evidence="1">
    <location>
        <begin position="100"/>
        <end position="120"/>
    </location>
</feature>
<dbReference type="GO" id="GO:0046521">
    <property type="term" value="P:sphingoid catabolic process"/>
    <property type="evidence" value="ECO:0007669"/>
    <property type="project" value="TreeGrafter"/>
</dbReference>
<dbReference type="GO" id="GO:0016020">
    <property type="term" value="C:membrane"/>
    <property type="evidence" value="ECO:0007669"/>
    <property type="project" value="GOC"/>
</dbReference>
<name>A0A222G611_9GAMM</name>
<dbReference type="AlphaFoldDB" id="A0A222G611"/>
<dbReference type="Proteomes" id="UP000202259">
    <property type="component" value="Chromosome"/>
</dbReference>
<dbReference type="Pfam" id="PF06127">
    <property type="entry name" value="Mpo1-like"/>
    <property type="match status" value="2"/>
</dbReference>
<proteinExistence type="predicted"/>
<keyword evidence="1" id="KW-0812">Transmembrane</keyword>
<evidence type="ECO:0000313" key="2">
    <source>
        <dbReference type="EMBL" id="ASP47348.1"/>
    </source>
</evidence>
<dbReference type="PANTHER" id="PTHR28026">
    <property type="entry name" value="DUF962 DOMAIN PROTEIN (AFU_ORTHOLOGUE AFUA_8G05310)"/>
    <property type="match status" value="1"/>
</dbReference>
<dbReference type="KEGG" id="cber:B5D82_05975"/>
<protein>
    <submittedName>
        <fullName evidence="2">DUF962 domain-containing protein</fullName>
    </submittedName>
</protein>